<evidence type="ECO:0000256" key="5">
    <source>
        <dbReference type="SAM" id="MobiDB-lite"/>
    </source>
</evidence>
<keyword evidence="2 4" id="KW-0238">DNA-binding</keyword>
<evidence type="ECO:0000256" key="3">
    <source>
        <dbReference type="ARBA" id="ARBA00023163"/>
    </source>
</evidence>
<feature type="compositionally biased region" description="Polar residues" evidence="5">
    <location>
        <begin position="1"/>
        <end position="10"/>
    </location>
</feature>
<dbReference type="AlphaFoldDB" id="C7RLK4"/>
<dbReference type="InterPro" id="IPR001647">
    <property type="entry name" value="HTH_TetR"/>
</dbReference>
<dbReference type="PROSITE" id="PS50977">
    <property type="entry name" value="HTH_TETR_2"/>
    <property type="match status" value="1"/>
</dbReference>
<evidence type="ECO:0000256" key="2">
    <source>
        <dbReference type="ARBA" id="ARBA00023125"/>
    </source>
</evidence>
<dbReference type="OrthoDB" id="9809994at2"/>
<dbReference type="InterPro" id="IPR036271">
    <property type="entry name" value="Tet_transcr_reg_TetR-rel_C_sf"/>
</dbReference>
<dbReference type="Pfam" id="PF16859">
    <property type="entry name" value="TetR_C_11"/>
    <property type="match status" value="1"/>
</dbReference>
<keyword evidence="3" id="KW-0804">Transcription</keyword>
<feature type="DNA-binding region" description="H-T-H motif" evidence="4">
    <location>
        <begin position="48"/>
        <end position="67"/>
    </location>
</feature>
<dbReference type="InterPro" id="IPR050109">
    <property type="entry name" value="HTH-type_TetR-like_transc_reg"/>
</dbReference>
<dbReference type="FunFam" id="1.10.10.60:FF:000141">
    <property type="entry name" value="TetR family transcriptional regulator"/>
    <property type="match status" value="1"/>
</dbReference>
<dbReference type="GO" id="GO:0003700">
    <property type="term" value="F:DNA-binding transcription factor activity"/>
    <property type="evidence" value="ECO:0007669"/>
    <property type="project" value="TreeGrafter"/>
</dbReference>
<dbReference type="Pfam" id="PF00440">
    <property type="entry name" value="TetR_N"/>
    <property type="match status" value="1"/>
</dbReference>
<feature type="region of interest" description="Disordered" evidence="5">
    <location>
        <begin position="1"/>
        <end position="27"/>
    </location>
</feature>
<dbReference type="Gene3D" id="1.10.10.60">
    <property type="entry name" value="Homeodomain-like"/>
    <property type="match status" value="1"/>
</dbReference>
<dbReference type="KEGG" id="app:CAP2UW1_0549"/>
<evidence type="ECO:0000256" key="4">
    <source>
        <dbReference type="PROSITE-ProRule" id="PRU00335"/>
    </source>
</evidence>
<name>C7RLK4_ACCRE</name>
<dbReference type="PANTHER" id="PTHR30055">
    <property type="entry name" value="HTH-TYPE TRANSCRIPTIONAL REGULATOR RUTR"/>
    <property type="match status" value="1"/>
</dbReference>
<dbReference type="PANTHER" id="PTHR30055:SF234">
    <property type="entry name" value="HTH-TYPE TRANSCRIPTIONAL REGULATOR BETI"/>
    <property type="match status" value="1"/>
</dbReference>
<evidence type="ECO:0000256" key="1">
    <source>
        <dbReference type="ARBA" id="ARBA00023015"/>
    </source>
</evidence>
<evidence type="ECO:0000259" key="6">
    <source>
        <dbReference type="PROSITE" id="PS50977"/>
    </source>
</evidence>
<reference evidence="7" key="1">
    <citation type="submission" date="2009-08" db="EMBL/GenBank/DDBJ databases">
        <authorList>
            <consortium name="US DOE Joint Genome Institute"/>
            <person name="Lucas S."/>
            <person name="Copeland A."/>
            <person name="Lapidus A."/>
            <person name="Glavina del Rio T."/>
            <person name="Dalin E."/>
            <person name="Tice H."/>
            <person name="Bruce D."/>
            <person name="Barry K."/>
            <person name="Pitluck S."/>
            <person name="Lowry S."/>
            <person name="Larimer F."/>
            <person name="Land M."/>
            <person name="Hauser L."/>
            <person name="Kyrpides N."/>
            <person name="Ivanova N."/>
            <person name="McMahon K.D."/>
            <person name="Hugenholtz P."/>
        </authorList>
    </citation>
    <scope>NUCLEOTIDE SEQUENCE</scope>
    <source>
        <strain evidence="7">UW-1</strain>
    </source>
</reference>
<dbReference type="STRING" id="522306.CAP2UW1_0549"/>
<dbReference type="EMBL" id="CP001715">
    <property type="protein sequence ID" value="ACV33898.1"/>
    <property type="molecule type" value="Genomic_DNA"/>
</dbReference>
<dbReference type="Gene3D" id="1.10.357.10">
    <property type="entry name" value="Tetracycline Repressor, domain 2"/>
    <property type="match status" value="1"/>
</dbReference>
<dbReference type="eggNOG" id="COG1309">
    <property type="taxonomic scope" value="Bacteria"/>
</dbReference>
<reference evidence="7" key="2">
    <citation type="submission" date="2009-09" db="EMBL/GenBank/DDBJ databases">
        <title>Complete sequence of chromosome of Candidatus Accumulibacter phosphatis clade IIA str. UW-1.</title>
        <authorList>
            <consortium name="US DOE Joint Genome Institute"/>
            <person name="Martin H.G."/>
            <person name="Ivanova N."/>
            <person name="Kunin V."/>
            <person name="Warnecke F."/>
            <person name="Barry K."/>
            <person name="He S."/>
            <person name="Salamov A."/>
            <person name="Szeto E."/>
            <person name="Dalin E."/>
            <person name="Pangilinan J.L."/>
            <person name="Lapidus A."/>
            <person name="Lowry S."/>
            <person name="Kyrpides N.C."/>
            <person name="McMahon K.D."/>
            <person name="Hugenholtz P."/>
        </authorList>
    </citation>
    <scope>NUCLEOTIDE SEQUENCE [LARGE SCALE GENOMIC DNA]</scope>
    <source>
        <strain evidence="7">UW-1</strain>
    </source>
</reference>
<organism evidence="7">
    <name type="scientific">Accumulibacter regalis</name>
    <dbReference type="NCBI Taxonomy" id="522306"/>
    <lineage>
        <taxon>Bacteria</taxon>
        <taxon>Pseudomonadati</taxon>
        <taxon>Pseudomonadota</taxon>
        <taxon>Betaproteobacteria</taxon>
        <taxon>Candidatus Accumulibacter</taxon>
    </lineage>
</organism>
<dbReference type="GO" id="GO:0000976">
    <property type="term" value="F:transcription cis-regulatory region binding"/>
    <property type="evidence" value="ECO:0007669"/>
    <property type="project" value="TreeGrafter"/>
</dbReference>
<keyword evidence="1" id="KW-0805">Transcription regulation</keyword>
<dbReference type="InterPro" id="IPR011075">
    <property type="entry name" value="TetR_C"/>
</dbReference>
<protein>
    <submittedName>
        <fullName evidence="7">Transcriptional regulator, TetR family</fullName>
    </submittedName>
</protein>
<proteinExistence type="predicted"/>
<dbReference type="PRINTS" id="PR00455">
    <property type="entry name" value="HTHTETR"/>
</dbReference>
<feature type="domain" description="HTH tetR-type" evidence="6">
    <location>
        <begin position="25"/>
        <end position="85"/>
    </location>
</feature>
<dbReference type="SUPFAM" id="SSF46689">
    <property type="entry name" value="Homeodomain-like"/>
    <property type="match status" value="1"/>
</dbReference>
<sequence precursor="true">MNSFVPQTASGVPAEAPVPRRRRKDARPSELTAAALALFVDKGFAATRLDDVAARAGVSKGTLYLYFSSKEALFKAVIEDGMVAALAAAEERLAGFHGSAAELLHELLLGWWRQIGRTAMAGVTKLIISESRNFPEVAQYYHERVITRGRALLRHALERGIGSGEFRPLNVEAAIDVIIAPLLMLAISRFSLRLCGPQVAPETYLETHFELLLQGLRGADPIDDRQSTATTACR</sequence>
<dbReference type="HOGENOM" id="CLU_069356_27_2_4"/>
<gene>
    <name evidence="7" type="ordered locus">CAP2UW1_0549</name>
</gene>
<evidence type="ECO:0000313" key="7">
    <source>
        <dbReference type="EMBL" id="ACV33898.1"/>
    </source>
</evidence>
<accession>C7RLK4</accession>
<dbReference type="SUPFAM" id="SSF48498">
    <property type="entry name" value="Tetracyclin repressor-like, C-terminal domain"/>
    <property type="match status" value="1"/>
</dbReference>
<dbReference type="InterPro" id="IPR009057">
    <property type="entry name" value="Homeodomain-like_sf"/>
</dbReference>